<protein>
    <submittedName>
        <fullName evidence="4 5">Uncharacterized protein</fullName>
    </submittedName>
</protein>
<feature type="repeat" description="WD" evidence="3">
    <location>
        <begin position="237"/>
        <end position="269"/>
    </location>
</feature>
<feature type="repeat" description="WD" evidence="3">
    <location>
        <begin position="322"/>
        <end position="351"/>
    </location>
</feature>
<dbReference type="CDD" id="cd00200">
    <property type="entry name" value="WD40"/>
    <property type="match status" value="1"/>
</dbReference>
<feature type="repeat" description="WD" evidence="3">
    <location>
        <begin position="412"/>
        <end position="453"/>
    </location>
</feature>
<feature type="repeat" description="WD" evidence="3">
    <location>
        <begin position="498"/>
        <end position="539"/>
    </location>
</feature>
<feature type="repeat" description="WD" evidence="3">
    <location>
        <begin position="17"/>
        <end position="58"/>
    </location>
</feature>
<dbReference type="InterPro" id="IPR015943">
    <property type="entry name" value="WD40/YVTN_repeat-like_dom_sf"/>
</dbReference>
<dbReference type="EnsemblProtists" id="EKX48047">
    <property type="protein sequence ID" value="EKX48047"/>
    <property type="gene ID" value="GUITHDRAFT_68900"/>
</dbReference>
<dbReference type="RefSeq" id="XP_005835027.1">
    <property type="nucleotide sequence ID" value="XM_005834970.1"/>
</dbReference>
<dbReference type="PaxDb" id="55529-EKX48047"/>
<reference evidence="6" key="2">
    <citation type="submission" date="2012-11" db="EMBL/GenBank/DDBJ databases">
        <authorList>
            <person name="Kuo A."/>
            <person name="Curtis B.A."/>
            <person name="Tanifuji G."/>
            <person name="Burki F."/>
            <person name="Gruber A."/>
            <person name="Irimia M."/>
            <person name="Maruyama S."/>
            <person name="Arias M.C."/>
            <person name="Ball S.G."/>
            <person name="Gile G.H."/>
            <person name="Hirakawa Y."/>
            <person name="Hopkins J.F."/>
            <person name="Rensing S.A."/>
            <person name="Schmutz J."/>
            <person name="Symeonidi A."/>
            <person name="Elias M."/>
            <person name="Eveleigh R.J."/>
            <person name="Herman E.K."/>
            <person name="Klute M.J."/>
            <person name="Nakayama T."/>
            <person name="Obornik M."/>
            <person name="Reyes-Prieto A."/>
            <person name="Armbrust E.V."/>
            <person name="Aves S.J."/>
            <person name="Beiko R.G."/>
            <person name="Coutinho P."/>
            <person name="Dacks J.B."/>
            <person name="Durnford D.G."/>
            <person name="Fast N.M."/>
            <person name="Green B.R."/>
            <person name="Grisdale C."/>
            <person name="Hempe F."/>
            <person name="Henrissat B."/>
            <person name="Hoppner M.P."/>
            <person name="Ishida K.-I."/>
            <person name="Kim E."/>
            <person name="Koreny L."/>
            <person name="Kroth P.G."/>
            <person name="Liu Y."/>
            <person name="Malik S.-B."/>
            <person name="Maier U.G."/>
            <person name="McRose D."/>
            <person name="Mock T."/>
            <person name="Neilson J.A."/>
            <person name="Onodera N.T."/>
            <person name="Poole A.M."/>
            <person name="Pritham E.J."/>
            <person name="Richards T.A."/>
            <person name="Rocap G."/>
            <person name="Roy S.W."/>
            <person name="Sarai C."/>
            <person name="Schaack S."/>
            <person name="Shirato S."/>
            <person name="Slamovits C.H."/>
            <person name="Spencer D.F."/>
            <person name="Suzuki S."/>
            <person name="Worden A.Z."/>
            <person name="Zauner S."/>
            <person name="Barry K."/>
            <person name="Bell C."/>
            <person name="Bharti A.K."/>
            <person name="Crow J.A."/>
            <person name="Grimwood J."/>
            <person name="Kramer R."/>
            <person name="Lindquist E."/>
            <person name="Lucas S."/>
            <person name="Salamov A."/>
            <person name="McFadden G.I."/>
            <person name="Lane C.E."/>
            <person name="Keeling P.J."/>
            <person name="Gray M.W."/>
            <person name="Grigoriev I.V."/>
            <person name="Archibald J.M."/>
        </authorList>
    </citation>
    <scope>NUCLEOTIDE SEQUENCE</scope>
    <source>
        <strain evidence="6">CCMP2712</strain>
    </source>
</reference>
<proteinExistence type="predicted"/>
<dbReference type="GO" id="GO:0017070">
    <property type="term" value="F:U6 snRNA binding"/>
    <property type="evidence" value="ECO:0007669"/>
    <property type="project" value="TreeGrafter"/>
</dbReference>
<keyword evidence="1 3" id="KW-0853">WD repeat</keyword>
<evidence type="ECO:0000256" key="1">
    <source>
        <dbReference type="ARBA" id="ARBA00022574"/>
    </source>
</evidence>
<organism evidence="4">
    <name type="scientific">Guillardia theta (strain CCMP2712)</name>
    <name type="common">Cryptophyte</name>
    <dbReference type="NCBI Taxonomy" id="905079"/>
    <lineage>
        <taxon>Eukaryota</taxon>
        <taxon>Cryptophyceae</taxon>
        <taxon>Pyrenomonadales</taxon>
        <taxon>Geminigeraceae</taxon>
        <taxon>Guillardia</taxon>
    </lineage>
</organism>
<dbReference type="OrthoDB" id="284782at2759"/>
<dbReference type="InterPro" id="IPR020472">
    <property type="entry name" value="WD40_PAC1"/>
</dbReference>
<dbReference type="GO" id="GO:0046540">
    <property type="term" value="C:U4/U6 x U5 tri-snRNP complex"/>
    <property type="evidence" value="ECO:0007669"/>
    <property type="project" value="TreeGrafter"/>
</dbReference>
<name>L1JI94_GUITC</name>
<dbReference type="Proteomes" id="UP000011087">
    <property type="component" value="Unassembled WGS sequence"/>
</dbReference>
<feature type="repeat" description="WD" evidence="3">
    <location>
        <begin position="189"/>
        <end position="230"/>
    </location>
</feature>
<feature type="repeat" description="WD" evidence="3">
    <location>
        <begin position="144"/>
        <end position="175"/>
    </location>
</feature>
<gene>
    <name evidence="4" type="ORF">GUITHDRAFT_68900</name>
</gene>
<reference evidence="4 6" key="1">
    <citation type="journal article" date="2012" name="Nature">
        <title>Algal genomes reveal evolutionary mosaicism and the fate of nucleomorphs.</title>
        <authorList>
            <consortium name="DOE Joint Genome Institute"/>
            <person name="Curtis B.A."/>
            <person name="Tanifuji G."/>
            <person name="Burki F."/>
            <person name="Gruber A."/>
            <person name="Irimia M."/>
            <person name="Maruyama S."/>
            <person name="Arias M.C."/>
            <person name="Ball S.G."/>
            <person name="Gile G.H."/>
            <person name="Hirakawa Y."/>
            <person name="Hopkins J.F."/>
            <person name="Kuo A."/>
            <person name="Rensing S.A."/>
            <person name="Schmutz J."/>
            <person name="Symeonidi A."/>
            <person name="Elias M."/>
            <person name="Eveleigh R.J."/>
            <person name="Herman E.K."/>
            <person name="Klute M.J."/>
            <person name="Nakayama T."/>
            <person name="Obornik M."/>
            <person name="Reyes-Prieto A."/>
            <person name="Armbrust E.V."/>
            <person name="Aves S.J."/>
            <person name="Beiko R.G."/>
            <person name="Coutinho P."/>
            <person name="Dacks J.B."/>
            <person name="Durnford D.G."/>
            <person name="Fast N.M."/>
            <person name="Green B.R."/>
            <person name="Grisdale C.J."/>
            <person name="Hempel F."/>
            <person name="Henrissat B."/>
            <person name="Hoppner M.P."/>
            <person name="Ishida K."/>
            <person name="Kim E."/>
            <person name="Koreny L."/>
            <person name="Kroth P.G."/>
            <person name="Liu Y."/>
            <person name="Malik S.B."/>
            <person name="Maier U.G."/>
            <person name="McRose D."/>
            <person name="Mock T."/>
            <person name="Neilson J.A."/>
            <person name="Onodera N.T."/>
            <person name="Poole A.M."/>
            <person name="Pritham E.J."/>
            <person name="Richards T.A."/>
            <person name="Rocap G."/>
            <person name="Roy S.W."/>
            <person name="Sarai C."/>
            <person name="Schaack S."/>
            <person name="Shirato S."/>
            <person name="Slamovits C.H."/>
            <person name="Spencer D.F."/>
            <person name="Suzuki S."/>
            <person name="Worden A.Z."/>
            <person name="Zauner S."/>
            <person name="Barry K."/>
            <person name="Bell C."/>
            <person name="Bharti A.K."/>
            <person name="Crow J.A."/>
            <person name="Grimwood J."/>
            <person name="Kramer R."/>
            <person name="Lindquist E."/>
            <person name="Lucas S."/>
            <person name="Salamov A."/>
            <person name="McFadden G.I."/>
            <person name="Lane C.E."/>
            <person name="Keeling P.J."/>
            <person name="Gray M.W."/>
            <person name="Grigoriev I.V."/>
            <person name="Archibald J.M."/>
        </authorList>
    </citation>
    <scope>NUCLEOTIDE SEQUENCE</scope>
    <source>
        <strain evidence="4 6">CCMP2712</strain>
    </source>
</reference>
<dbReference type="SMART" id="SM00320">
    <property type="entry name" value="WD40"/>
    <property type="match status" value="12"/>
</dbReference>
<dbReference type="GO" id="GO:0030621">
    <property type="term" value="F:U4 snRNA binding"/>
    <property type="evidence" value="ECO:0007669"/>
    <property type="project" value="TreeGrafter"/>
</dbReference>
<feature type="repeat" description="WD" evidence="3">
    <location>
        <begin position="279"/>
        <end position="320"/>
    </location>
</feature>
<keyword evidence="2" id="KW-0677">Repeat</keyword>
<dbReference type="Gene3D" id="2.130.10.10">
    <property type="entry name" value="YVTN repeat-like/Quinoprotein amine dehydrogenase"/>
    <property type="match status" value="5"/>
</dbReference>
<sequence length="585" mass="63163">MRWVNKPQTRGLCKRTLHGHLAGTFGAVWARGGRGVISCSEDRTLKAWSAITGEFLRDLGEHEKAIHVLASSPWGETFASGSEDGVVKVWSISSASEIATVVPFRLGVSSIDVAFYNNSMLLATAGGDAVKLWRLPTLDKRGGLYGHKKRVSAVRFCPSAPVAATGSWDSSVMVWAQSSPLVWLNVQVLSGHSDMVRSLAWSPQGSTLVSASSDKTVKIWKGSEAPEVSEWRLAATIDGHTDAVTDVKFHPQGQTVLTCSRDSKVKLFDTNVPFETSPVVSHSLPVLLAAVCGKKQVAVTVSEDQEVKVWEYTTGTFLVSQSSSHSSGISAIALSSDGRFVLTGGRDGAIRRREIQGLAPAGVQQEVKRAHQGGVAVLEHHREESFLLSAGRSDGRIVVWESEALLDLAVLVVGEGSVIYRALFSSDSKFVISADDKRGMRLWNIETGREVFAQTLGSSEKLAKVDFSSDGRFIATVKTSSEQIEVWDASGGGLKGSLKKHQGKVVDTSFSTDGKFLSSIATDKNLIVWRLSSLRPLCSFSLAQSPCCLCAYQAWPCLVVGDQIGSVFFLTFVEPQPPEESDEED</sequence>
<keyword evidence="6" id="KW-1185">Reference proteome</keyword>
<evidence type="ECO:0000256" key="2">
    <source>
        <dbReference type="ARBA" id="ARBA00022737"/>
    </source>
</evidence>
<dbReference type="GeneID" id="17304733"/>
<dbReference type="eggNOG" id="KOG4155">
    <property type="taxonomic scope" value="Eukaryota"/>
</dbReference>
<dbReference type="SUPFAM" id="SSF50978">
    <property type="entry name" value="WD40 repeat-like"/>
    <property type="match status" value="2"/>
</dbReference>
<dbReference type="PANTHER" id="PTHR19846">
    <property type="entry name" value="WD40 REPEAT PROTEIN"/>
    <property type="match status" value="1"/>
</dbReference>
<feature type="repeat" description="WD" evidence="3">
    <location>
        <begin position="59"/>
        <end position="100"/>
    </location>
</feature>
<dbReference type="AlphaFoldDB" id="L1JI94"/>
<dbReference type="EMBL" id="JH992987">
    <property type="protein sequence ID" value="EKX48047.1"/>
    <property type="molecule type" value="Genomic_DNA"/>
</dbReference>
<dbReference type="PROSITE" id="PS50082">
    <property type="entry name" value="WD_REPEATS_2"/>
    <property type="match status" value="9"/>
</dbReference>
<dbReference type="InterPro" id="IPR036322">
    <property type="entry name" value="WD40_repeat_dom_sf"/>
</dbReference>
<accession>L1JI94</accession>
<evidence type="ECO:0000313" key="6">
    <source>
        <dbReference type="Proteomes" id="UP000011087"/>
    </source>
</evidence>
<dbReference type="HOGENOM" id="CLU_466504_0_0_1"/>
<dbReference type="KEGG" id="gtt:GUITHDRAFT_68900"/>
<dbReference type="PROSITE" id="PS50294">
    <property type="entry name" value="WD_REPEATS_REGION"/>
    <property type="match status" value="5"/>
</dbReference>
<dbReference type="GO" id="GO:0000398">
    <property type="term" value="P:mRNA splicing, via spliceosome"/>
    <property type="evidence" value="ECO:0007669"/>
    <property type="project" value="TreeGrafter"/>
</dbReference>
<dbReference type="PANTHER" id="PTHR19846:SF0">
    <property type="entry name" value="PRE-MRNA PROCESSING FACTOR 4"/>
    <property type="match status" value="1"/>
</dbReference>
<dbReference type="STRING" id="905079.L1JI94"/>
<evidence type="ECO:0000313" key="4">
    <source>
        <dbReference type="EMBL" id="EKX48047.1"/>
    </source>
</evidence>
<dbReference type="InterPro" id="IPR001680">
    <property type="entry name" value="WD40_rpt"/>
</dbReference>
<evidence type="ECO:0000256" key="3">
    <source>
        <dbReference type="PROSITE-ProRule" id="PRU00221"/>
    </source>
</evidence>
<dbReference type="Pfam" id="PF00400">
    <property type="entry name" value="WD40"/>
    <property type="match status" value="8"/>
</dbReference>
<dbReference type="PRINTS" id="PR00320">
    <property type="entry name" value="GPROTEINBRPT"/>
</dbReference>
<evidence type="ECO:0000313" key="5">
    <source>
        <dbReference type="EnsemblProtists" id="EKX48047"/>
    </source>
</evidence>
<reference evidence="5" key="3">
    <citation type="submission" date="2016-03" db="UniProtKB">
        <authorList>
            <consortium name="EnsemblProtists"/>
        </authorList>
    </citation>
    <scope>IDENTIFICATION</scope>
</reference>